<sequence length="225" mass="24505">MNDMTAVITPKSDQWNADDFLSGPRTFTIRGVKINGGQEQPVNISLEGTDKFYRPCKSMSRVLVSAWGADATAYVGRSLTLYTDPKVKWGGMEVGGIRISHMSHIDGKLQLALTATKGQRKPHTVTPLVANGNQTAQVQSTAKPKKTPADWRTEIDALSDMAAIAVWLNDFAGMKTHDSQAARDVYAYAETRAQQMVGTTSDDSFDMDTATDDDFPGDRATQGAR</sequence>
<comment type="caution">
    <text evidence="2">The sequence shown here is derived from an EMBL/GenBank/DDBJ whole genome shotgun (WGS) entry which is preliminary data.</text>
</comment>
<accession>A0A918PTB2</accession>
<organism evidence="2 3">
    <name type="scientific">Asticcacaulis endophyticus</name>
    <dbReference type="NCBI Taxonomy" id="1395890"/>
    <lineage>
        <taxon>Bacteria</taxon>
        <taxon>Pseudomonadati</taxon>
        <taxon>Pseudomonadota</taxon>
        <taxon>Alphaproteobacteria</taxon>
        <taxon>Caulobacterales</taxon>
        <taxon>Caulobacteraceae</taxon>
        <taxon>Asticcacaulis</taxon>
    </lineage>
</organism>
<reference evidence="2" key="1">
    <citation type="journal article" date="2014" name="Int. J. Syst. Evol. Microbiol.">
        <title>Complete genome sequence of Corynebacterium casei LMG S-19264T (=DSM 44701T), isolated from a smear-ripened cheese.</title>
        <authorList>
            <consortium name="US DOE Joint Genome Institute (JGI-PGF)"/>
            <person name="Walter F."/>
            <person name="Albersmeier A."/>
            <person name="Kalinowski J."/>
            <person name="Ruckert C."/>
        </authorList>
    </citation>
    <scope>NUCLEOTIDE SEQUENCE</scope>
    <source>
        <strain evidence="2">KCTC 32296</strain>
    </source>
</reference>
<dbReference type="EMBL" id="BMZB01000001">
    <property type="protein sequence ID" value="GGZ22001.1"/>
    <property type="molecule type" value="Genomic_DNA"/>
</dbReference>
<protein>
    <submittedName>
        <fullName evidence="2">Uncharacterized protein</fullName>
    </submittedName>
</protein>
<gene>
    <name evidence="2" type="ORF">GCM10011273_03510</name>
</gene>
<name>A0A918PTB2_9CAUL</name>
<feature type="compositionally biased region" description="Acidic residues" evidence="1">
    <location>
        <begin position="203"/>
        <end position="215"/>
    </location>
</feature>
<reference evidence="2" key="2">
    <citation type="submission" date="2020-09" db="EMBL/GenBank/DDBJ databases">
        <authorList>
            <person name="Sun Q."/>
            <person name="Kim S."/>
        </authorList>
    </citation>
    <scope>NUCLEOTIDE SEQUENCE</scope>
    <source>
        <strain evidence="2">KCTC 32296</strain>
    </source>
</reference>
<dbReference type="Proteomes" id="UP000662572">
    <property type="component" value="Unassembled WGS sequence"/>
</dbReference>
<evidence type="ECO:0000313" key="2">
    <source>
        <dbReference type="EMBL" id="GGZ22001.1"/>
    </source>
</evidence>
<proteinExistence type="predicted"/>
<feature type="region of interest" description="Disordered" evidence="1">
    <location>
        <begin position="197"/>
        <end position="225"/>
    </location>
</feature>
<keyword evidence="3" id="KW-1185">Reference proteome</keyword>
<evidence type="ECO:0000313" key="3">
    <source>
        <dbReference type="Proteomes" id="UP000662572"/>
    </source>
</evidence>
<dbReference type="RefSeq" id="WP_189484648.1">
    <property type="nucleotide sequence ID" value="NZ_BMZB01000001.1"/>
</dbReference>
<evidence type="ECO:0000256" key="1">
    <source>
        <dbReference type="SAM" id="MobiDB-lite"/>
    </source>
</evidence>
<dbReference type="AlphaFoldDB" id="A0A918PTB2"/>